<protein>
    <submittedName>
        <fullName evidence="2">Uncharacterized protein</fullName>
    </submittedName>
</protein>
<keyword evidence="3" id="KW-1185">Reference proteome</keyword>
<feature type="region of interest" description="Disordered" evidence="1">
    <location>
        <begin position="1"/>
        <end position="143"/>
    </location>
</feature>
<reference evidence="2" key="1">
    <citation type="submission" date="2023-08" db="EMBL/GenBank/DDBJ databases">
        <authorList>
            <person name="Alioto T."/>
            <person name="Alioto T."/>
            <person name="Gomez Garrido J."/>
        </authorList>
    </citation>
    <scope>NUCLEOTIDE SEQUENCE</scope>
</reference>
<sequence length="143" mass="15772">MEPRKQKHKGGAEKLREKKKRIPRGKCGPSQKNCDLFAQRLASTSGLARSSSSSRSELTKPPAPESSRFKNDDESSDTTEHGAAEPGQETTDVTMIENDPDVDRGDRPESSVTIMSEDDPAVRDSQDSQEVTMQQWIILPCPS</sequence>
<evidence type="ECO:0000313" key="3">
    <source>
        <dbReference type="Proteomes" id="UP001178508"/>
    </source>
</evidence>
<accession>A0AAV1HLK9</accession>
<organism evidence="2 3">
    <name type="scientific">Xyrichtys novacula</name>
    <name type="common">Pearly razorfish</name>
    <name type="synonym">Hemipteronotus novacula</name>
    <dbReference type="NCBI Taxonomy" id="13765"/>
    <lineage>
        <taxon>Eukaryota</taxon>
        <taxon>Metazoa</taxon>
        <taxon>Chordata</taxon>
        <taxon>Craniata</taxon>
        <taxon>Vertebrata</taxon>
        <taxon>Euteleostomi</taxon>
        <taxon>Actinopterygii</taxon>
        <taxon>Neopterygii</taxon>
        <taxon>Teleostei</taxon>
        <taxon>Neoteleostei</taxon>
        <taxon>Acanthomorphata</taxon>
        <taxon>Eupercaria</taxon>
        <taxon>Labriformes</taxon>
        <taxon>Labridae</taxon>
        <taxon>Xyrichtys</taxon>
    </lineage>
</organism>
<dbReference type="Proteomes" id="UP001178508">
    <property type="component" value="Chromosome 23"/>
</dbReference>
<evidence type="ECO:0000256" key="1">
    <source>
        <dbReference type="SAM" id="MobiDB-lite"/>
    </source>
</evidence>
<feature type="compositionally biased region" description="Basic and acidic residues" evidence="1">
    <location>
        <begin position="67"/>
        <end position="83"/>
    </location>
</feature>
<name>A0AAV1HLK9_XYRNO</name>
<dbReference type="AlphaFoldDB" id="A0AAV1HLK9"/>
<gene>
    <name evidence="2" type="ORF">XNOV1_A023208</name>
</gene>
<evidence type="ECO:0000313" key="2">
    <source>
        <dbReference type="EMBL" id="CAJ1086713.1"/>
    </source>
</evidence>
<dbReference type="EMBL" id="OY660886">
    <property type="protein sequence ID" value="CAJ1086713.1"/>
    <property type="molecule type" value="Genomic_DNA"/>
</dbReference>
<proteinExistence type="predicted"/>
<feature type="compositionally biased region" description="Basic and acidic residues" evidence="1">
    <location>
        <begin position="1"/>
        <end position="16"/>
    </location>
</feature>
<feature type="compositionally biased region" description="Low complexity" evidence="1">
    <location>
        <begin position="40"/>
        <end position="56"/>
    </location>
</feature>